<evidence type="ECO:0000313" key="3">
    <source>
        <dbReference type="Proteomes" id="UP000015105"/>
    </source>
</evidence>
<reference evidence="2" key="5">
    <citation type="journal article" date="2021" name="G3 (Bethesda)">
        <title>Aegilops tauschii genome assembly Aet v5.0 features greater sequence contiguity and improved annotation.</title>
        <authorList>
            <person name="Wang L."/>
            <person name="Zhu T."/>
            <person name="Rodriguez J.C."/>
            <person name="Deal K.R."/>
            <person name="Dubcovsky J."/>
            <person name="McGuire P.E."/>
            <person name="Lux T."/>
            <person name="Spannagl M."/>
            <person name="Mayer K.F.X."/>
            <person name="Baldrich P."/>
            <person name="Meyers B.C."/>
            <person name="Huo N."/>
            <person name="Gu Y.Q."/>
            <person name="Zhou H."/>
            <person name="Devos K.M."/>
            <person name="Bennetzen J.L."/>
            <person name="Unver T."/>
            <person name="Budak H."/>
            <person name="Gulick P.J."/>
            <person name="Galiba G."/>
            <person name="Kalapos B."/>
            <person name="Nelson D.R."/>
            <person name="Li P."/>
            <person name="You F.M."/>
            <person name="Luo M.C."/>
            <person name="Dvorak J."/>
        </authorList>
    </citation>
    <scope>NUCLEOTIDE SEQUENCE [LARGE SCALE GENOMIC DNA]</scope>
    <source>
        <strain evidence="2">cv. AL8/78</strain>
    </source>
</reference>
<evidence type="ECO:0000256" key="1">
    <source>
        <dbReference type="SAM" id="MobiDB-lite"/>
    </source>
</evidence>
<dbReference type="Gramene" id="AET2Gv20508200.10">
    <property type="protein sequence ID" value="AET2Gv20508200.10"/>
    <property type="gene ID" value="AET2Gv20508200"/>
</dbReference>
<feature type="compositionally biased region" description="Polar residues" evidence="1">
    <location>
        <begin position="1"/>
        <end position="18"/>
    </location>
</feature>
<dbReference type="EnsemblPlants" id="AET2Gv20508200.10">
    <property type="protein sequence ID" value="AET2Gv20508200.10"/>
    <property type="gene ID" value="AET2Gv20508200"/>
</dbReference>
<organism evidence="2 3">
    <name type="scientific">Aegilops tauschii subsp. strangulata</name>
    <name type="common">Goatgrass</name>
    <dbReference type="NCBI Taxonomy" id="200361"/>
    <lineage>
        <taxon>Eukaryota</taxon>
        <taxon>Viridiplantae</taxon>
        <taxon>Streptophyta</taxon>
        <taxon>Embryophyta</taxon>
        <taxon>Tracheophyta</taxon>
        <taxon>Spermatophyta</taxon>
        <taxon>Magnoliopsida</taxon>
        <taxon>Liliopsida</taxon>
        <taxon>Poales</taxon>
        <taxon>Poaceae</taxon>
        <taxon>BOP clade</taxon>
        <taxon>Pooideae</taxon>
        <taxon>Triticodae</taxon>
        <taxon>Triticeae</taxon>
        <taxon>Triticinae</taxon>
        <taxon>Aegilops</taxon>
    </lineage>
</organism>
<keyword evidence="3" id="KW-1185">Reference proteome</keyword>
<dbReference type="AlphaFoldDB" id="A0A453BHE9"/>
<feature type="region of interest" description="Disordered" evidence="1">
    <location>
        <begin position="1"/>
        <end position="96"/>
    </location>
</feature>
<reference evidence="3" key="1">
    <citation type="journal article" date="2014" name="Science">
        <title>Ancient hybridizations among the ancestral genomes of bread wheat.</title>
        <authorList>
            <consortium name="International Wheat Genome Sequencing Consortium,"/>
            <person name="Marcussen T."/>
            <person name="Sandve S.R."/>
            <person name="Heier L."/>
            <person name="Spannagl M."/>
            <person name="Pfeifer M."/>
            <person name="Jakobsen K.S."/>
            <person name="Wulff B.B."/>
            <person name="Steuernagel B."/>
            <person name="Mayer K.F."/>
            <person name="Olsen O.A."/>
        </authorList>
    </citation>
    <scope>NUCLEOTIDE SEQUENCE [LARGE SCALE GENOMIC DNA]</scope>
    <source>
        <strain evidence="3">cv. AL8/78</strain>
    </source>
</reference>
<accession>A0A453BHE9</accession>
<reference evidence="2" key="3">
    <citation type="journal article" date="2017" name="Nature">
        <title>Genome sequence of the progenitor of the wheat D genome Aegilops tauschii.</title>
        <authorList>
            <person name="Luo M.C."/>
            <person name="Gu Y.Q."/>
            <person name="Puiu D."/>
            <person name="Wang H."/>
            <person name="Twardziok S.O."/>
            <person name="Deal K.R."/>
            <person name="Huo N."/>
            <person name="Zhu T."/>
            <person name="Wang L."/>
            <person name="Wang Y."/>
            <person name="McGuire P.E."/>
            <person name="Liu S."/>
            <person name="Long H."/>
            <person name="Ramasamy R.K."/>
            <person name="Rodriguez J.C."/>
            <person name="Van S.L."/>
            <person name="Yuan L."/>
            <person name="Wang Z."/>
            <person name="Xia Z."/>
            <person name="Xiao L."/>
            <person name="Anderson O.D."/>
            <person name="Ouyang S."/>
            <person name="Liang Y."/>
            <person name="Zimin A.V."/>
            <person name="Pertea G."/>
            <person name="Qi P."/>
            <person name="Bennetzen J.L."/>
            <person name="Dai X."/>
            <person name="Dawson M.W."/>
            <person name="Muller H.G."/>
            <person name="Kugler K."/>
            <person name="Rivarola-Duarte L."/>
            <person name="Spannagl M."/>
            <person name="Mayer K.F.X."/>
            <person name="Lu F.H."/>
            <person name="Bevan M.W."/>
            <person name="Leroy P."/>
            <person name="Li P."/>
            <person name="You F.M."/>
            <person name="Sun Q."/>
            <person name="Liu Z."/>
            <person name="Lyons E."/>
            <person name="Wicker T."/>
            <person name="Salzberg S.L."/>
            <person name="Devos K.M."/>
            <person name="Dvorak J."/>
        </authorList>
    </citation>
    <scope>NUCLEOTIDE SEQUENCE [LARGE SCALE GENOMIC DNA]</scope>
    <source>
        <strain evidence="2">cv. AL8/78</strain>
    </source>
</reference>
<evidence type="ECO:0000313" key="2">
    <source>
        <dbReference type="EnsemblPlants" id="AET2Gv20508200.10"/>
    </source>
</evidence>
<feature type="compositionally biased region" description="Polar residues" evidence="1">
    <location>
        <begin position="37"/>
        <end position="46"/>
    </location>
</feature>
<name>A0A453BHE9_AEGTS</name>
<sequence>AQTSNLPHPETTTTSPQLISEDGPRPLPSQPILILQRPTTPMSTPDRTAPSPRPTPPMAEPSRDALATTPNRASLLATAGRFASPPATLRRSTSRTTDRAWTLGDFLAAATKQIRATLPASGKRPRRTLNFNPRRGRSATAACSPTTVPLTAERRAHVQILRTLGIVGTDQ</sequence>
<reference evidence="3" key="2">
    <citation type="journal article" date="2017" name="Nat. Plants">
        <title>The Aegilops tauschii genome reveals multiple impacts of transposons.</title>
        <authorList>
            <person name="Zhao G."/>
            <person name="Zou C."/>
            <person name="Li K."/>
            <person name="Wang K."/>
            <person name="Li T."/>
            <person name="Gao L."/>
            <person name="Zhang X."/>
            <person name="Wang H."/>
            <person name="Yang Z."/>
            <person name="Liu X."/>
            <person name="Jiang W."/>
            <person name="Mao L."/>
            <person name="Kong X."/>
            <person name="Jiao Y."/>
            <person name="Jia J."/>
        </authorList>
    </citation>
    <scope>NUCLEOTIDE SEQUENCE [LARGE SCALE GENOMIC DNA]</scope>
    <source>
        <strain evidence="3">cv. AL8/78</strain>
    </source>
</reference>
<protein>
    <submittedName>
        <fullName evidence="2">Uncharacterized protein</fullName>
    </submittedName>
</protein>
<dbReference type="Proteomes" id="UP000015105">
    <property type="component" value="Chromosome 2D"/>
</dbReference>
<proteinExistence type="predicted"/>
<reference evidence="2" key="4">
    <citation type="submission" date="2019-03" db="UniProtKB">
        <authorList>
            <consortium name="EnsemblPlants"/>
        </authorList>
    </citation>
    <scope>IDENTIFICATION</scope>
</reference>